<evidence type="ECO:0000313" key="1">
    <source>
        <dbReference type="EMBL" id="TEB34564.1"/>
    </source>
</evidence>
<dbReference type="EMBL" id="QPFP01000009">
    <property type="protein sequence ID" value="TEB34564.1"/>
    <property type="molecule type" value="Genomic_DNA"/>
</dbReference>
<accession>A0A4Y7TKQ3</accession>
<reference evidence="1 2" key="1">
    <citation type="journal article" date="2019" name="Nat. Ecol. Evol.">
        <title>Megaphylogeny resolves global patterns of mushroom evolution.</title>
        <authorList>
            <person name="Varga T."/>
            <person name="Krizsan K."/>
            <person name="Foldi C."/>
            <person name="Dima B."/>
            <person name="Sanchez-Garcia M."/>
            <person name="Sanchez-Ramirez S."/>
            <person name="Szollosi G.J."/>
            <person name="Szarkandi J.G."/>
            <person name="Papp V."/>
            <person name="Albert L."/>
            <person name="Andreopoulos W."/>
            <person name="Angelini C."/>
            <person name="Antonin V."/>
            <person name="Barry K.W."/>
            <person name="Bougher N.L."/>
            <person name="Buchanan P."/>
            <person name="Buyck B."/>
            <person name="Bense V."/>
            <person name="Catcheside P."/>
            <person name="Chovatia M."/>
            <person name="Cooper J."/>
            <person name="Damon W."/>
            <person name="Desjardin D."/>
            <person name="Finy P."/>
            <person name="Geml J."/>
            <person name="Haridas S."/>
            <person name="Hughes K."/>
            <person name="Justo A."/>
            <person name="Karasinski D."/>
            <person name="Kautmanova I."/>
            <person name="Kiss B."/>
            <person name="Kocsube S."/>
            <person name="Kotiranta H."/>
            <person name="LaButti K.M."/>
            <person name="Lechner B.E."/>
            <person name="Liimatainen K."/>
            <person name="Lipzen A."/>
            <person name="Lukacs Z."/>
            <person name="Mihaltcheva S."/>
            <person name="Morgado L.N."/>
            <person name="Niskanen T."/>
            <person name="Noordeloos M.E."/>
            <person name="Ohm R.A."/>
            <person name="Ortiz-Santana B."/>
            <person name="Ovrebo C."/>
            <person name="Racz N."/>
            <person name="Riley R."/>
            <person name="Savchenko A."/>
            <person name="Shiryaev A."/>
            <person name="Soop K."/>
            <person name="Spirin V."/>
            <person name="Szebenyi C."/>
            <person name="Tomsovsky M."/>
            <person name="Tulloss R.E."/>
            <person name="Uehling J."/>
            <person name="Grigoriev I.V."/>
            <person name="Vagvolgyi C."/>
            <person name="Papp T."/>
            <person name="Martin F.M."/>
            <person name="Miettinen O."/>
            <person name="Hibbett D.S."/>
            <person name="Nagy L.G."/>
        </authorList>
    </citation>
    <scope>NUCLEOTIDE SEQUENCE [LARGE SCALE GENOMIC DNA]</scope>
    <source>
        <strain evidence="1 2">FP101781</strain>
    </source>
</reference>
<evidence type="ECO:0008006" key="3">
    <source>
        <dbReference type="Google" id="ProtNLM"/>
    </source>
</evidence>
<comment type="caution">
    <text evidence="1">The sequence shown here is derived from an EMBL/GenBank/DDBJ whole genome shotgun (WGS) entry which is preliminary data.</text>
</comment>
<gene>
    <name evidence="1" type="ORF">FA13DRAFT_1625320</name>
</gene>
<dbReference type="AlphaFoldDB" id="A0A4Y7TKQ3"/>
<proteinExistence type="predicted"/>
<sequence>MQHVPVEVWLCVTEHLDDEELQALIGVNSFFFNVGMDTRYGVLLLDTSTLGMNHYLDHLMGPQVSKRVKKLAVHLRSAPPAAHRSPSPSFRKTLRRQDKICGPQGRHRLGCASPRHASTQSPIRHSLTTALSQMVNVQDFRIVTWAFPLSKHLDALYASAWNTFGDQLVRVSLCAHLEGHQALIDSNPRLAKIETLELEFSDNMAVVPTHADGTETLRRIVVPFVNKLSPQVKTLRIRSWGKLDLSLFFLHLDSFPNLQSTLIRIPFNYSLQTDASGLSRLLRESPALTNIALRLTPVGLALDPNREETLCEWLCDLLSDPRCFARANEIDICPTHLSGGMDILRLCIEHSAEHLRTFKLRDRYLQPQDVVSLVPKLQLAASLTRLRLNVFKLSAPMFDAFAQSLSGLRFLWLSVGDVDSASSSALVSASVFRDDMMSRRYDSWKLWDLSIWQGGAELDGETMLAIAHSIPSLRSFWEAGHKRLS</sequence>
<name>A0A4Y7TKQ3_COPMI</name>
<dbReference type="SUPFAM" id="SSF52047">
    <property type="entry name" value="RNI-like"/>
    <property type="match status" value="1"/>
</dbReference>
<dbReference type="Proteomes" id="UP000298030">
    <property type="component" value="Unassembled WGS sequence"/>
</dbReference>
<evidence type="ECO:0000313" key="2">
    <source>
        <dbReference type="Proteomes" id="UP000298030"/>
    </source>
</evidence>
<organism evidence="1 2">
    <name type="scientific">Coprinellus micaceus</name>
    <name type="common">Glistening ink-cap mushroom</name>
    <name type="synonym">Coprinus micaceus</name>
    <dbReference type="NCBI Taxonomy" id="71717"/>
    <lineage>
        <taxon>Eukaryota</taxon>
        <taxon>Fungi</taxon>
        <taxon>Dikarya</taxon>
        <taxon>Basidiomycota</taxon>
        <taxon>Agaricomycotina</taxon>
        <taxon>Agaricomycetes</taxon>
        <taxon>Agaricomycetidae</taxon>
        <taxon>Agaricales</taxon>
        <taxon>Agaricineae</taxon>
        <taxon>Psathyrellaceae</taxon>
        <taxon>Coprinellus</taxon>
    </lineage>
</organism>
<dbReference type="OrthoDB" id="3071584at2759"/>
<keyword evidence="2" id="KW-1185">Reference proteome</keyword>
<protein>
    <recommendedName>
        <fullName evidence="3">F-box domain-containing protein</fullName>
    </recommendedName>
</protein>